<feature type="transmembrane region" description="Helical" evidence="1">
    <location>
        <begin position="177"/>
        <end position="194"/>
    </location>
</feature>
<feature type="transmembrane region" description="Helical" evidence="1">
    <location>
        <begin position="25"/>
        <end position="46"/>
    </location>
</feature>
<name>A0A136KKF4_9BACT</name>
<feature type="transmembrane region" description="Helical" evidence="1">
    <location>
        <begin position="93"/>
        <end position="116"/>
    </location>
</feature>
<dbReference type="STRING" id="1617427.UZ20_WS6002000331"/>
<organism evidence="2 3">
    <name type="scientific">candidate division WS6 bacterium OLB21</name>
    <dbReference type="NCBI Taxonomy" id="1617427"/>
    <lineage>
        <taxon>Bacteria</taxon>
        <taxon>Candidatus Dojkabacteria</taxon>
    </lineage>
</organism>
<protein>
    <recommendedName>
        <fullName evidence="4">Ferric oxidoreductase domain-containing protein</fullName>
    </recommendedName>
</protein>
<keyword evidence="1" id="KW-0472">Membrane</keyword>
<evidence type="ECO:0000313" key="2">
    <source>
        <dbReference type="EMBL" id="KXK09763.1"/>
    </source>
</evidence>
<evidence type="ECO:0000313" key="3">
    <source>
        <dbReference type="Proteomes" id="UP000070449"/>
    </source>
</evidence>
<comment type="caution">
    <text evidence="2">The sequence shown here is derived from an EMBL/GenBank/DDBJ whole genome shotgun (WGS) entry which is preliminary data.</text>
</comment>
<feature type="transmembrane region" description="Helical" evidence="1">
    <location>
        <begin position="214"/>
        <end position="233"/>
    </location>
</feature>
<gene>
    <name evidence="2" type="ORF">UZ20_WS6002000331</name>
</gene>
<keyword evidence="1" id="KW-1133">Transmembrane helix</keyword>
<evidence type="ECO:0008006" key="4">
    <source>
        <dbReference type="Google" id="ProtNLM"/>
    </source>
</evidence>
<dbReference type="AlphaFoldDB" id="A0A136KKF4"/>
<evidence type="ECO:0000256" key="1">
    <source>
        <dbReference type="SAM" id="Phobius"/>
    </source>
</evidence>
<feature type="transmembrane region" description="Helical" evidence="1">
    <location>
        <begin position="136"/>
        <end position="156"/>
    </location>
</feature>
<dbReference type="EMBL" id="JYPD01000012">
    <property type="protein sequence ID" value="KXK09763.1"/>
    <property type="molecule type" value="Genomic_DNA"/>
</dbReference>
<accession>A0A136KKF4</accession>
<reference evidence="2 3" key="1">
    <citation type="submission" date="2015-02" db="EMBL/GenBank/DDBJ databases">
        <title>Improved understanding of the partial-nitritation anammox process through 23 genomes representing the majority of the microbial community.</title>
        <authorList>
            <person name="Speth D.R."/>
            <person name="In T Zandt M."/>
            <person name="Guerrero Cruz S."/>
            <person name="Jetten M.S."/>
            <person name="Dutilh B.E."/>
        </authorList>
    </citation>
    <scope>NUCLEOTIDE SEQUENCE [LARGE SCALE GENOMIC DNA]</scope>
    <source>
        <strain evidence="2">OLB21</strain>
    </source>
</reference>
<feature type="transmembrane region" description="Helical" evidence="1">
    <location>
        <begin position="58"/>
        <end position="81"/>
    </location>
</feature>
<dbReference type="Proteomes" id="UP000070449">
    <property type="component" value="Unassembled WGS sequence"/>
</dbReference>
<sequence>MATGTFAEKHNKITAKITQPNDNRYWVNTILFSFVLVFLLAAYQTVKGIRLDVYQLNIVFSFTGMYLIGLSFALSGLTYFWNFVDTKVVYRKYLGLVGFYYVFSHSLFSLVNYLLIPSAPQPSFDLEYNWRVGEMLISNSWAFLSALASLGIFAYMTIISNKYSMLELGGLMWRKQLRYLGYFAYALIVIHFGLKRFNVWTNWLSEPNGLPPHSLILMVFVILVFVLRIALYFHQKRKKSI</sequence>
<keyword evidence="1" id="KW-0812">Transmembrane</keyword>
<proteinExistence type="predicted"/>